<name>A0A7W2IU40_9VIBR</name>
<dbReference type="AlphaFoldDB" id="A0A7W2IU40"/>
<sequence length="305" mass="34465">MTNTAPYILVPEYTLLKNLPLHQRKRFEIALDLMHSEERTGLAWQEIAAQSAISPYHFHRHFTRVFHETPGNYLSRIQLQWAVSMLLESPSIKVTDVAFECGYSSSQALAKALKRELNLTAKAIKAIGLTGSVPELKQVLEPLGHRVTPEDAPLEIQLAENLPCRVEEFEQRAIRLEKIPDEGFDTLCDILGSKICDLAMLTPVKMLDQPWNIDCHWVGKWCPPNHKAVDQKIVPSGEFLVCECYIASDMGYLSALEGMEKQGKKMGLKPYWEGICVEQVLELDNSLTGGIVLRIEVPVIWETQN</sequence>
<evidence type="ECO:0000259" key="4">
    <source>
        <dbReference type="PROSITE" id="PS01124"/>
    </source>
</evidence>
<dbReference type="InterPro" id="IPR009057">
    <property type="entry name" value="Homeodomain-like_sf"/>
</dbReference>
<dbReference type="PANTHER" id="PTHR46796">
    <property type="entry name" value="HTH-TYPE TRANSCRIPTIONAL ACTIVATOR RHAS-RELATED"/>
    <property type="match status" value="1"/>
</dbReference>
<dbReference type="InterPro" id="IPR050204">
    <property type="entry name" value="AraC_XylS_family_regulators"/>
</dbReference>
<dbReference type="EMBL" id="JACFYF010000007">
    <property type="protein sequence ID" value="MBA5763180.1"/>
    <property type="molecule type" value="Genomic_DNA"/>
</dbReference>
<dbReference type="Pfam" id="PF12833">
    <property type="entry name" value="HTH_18"/>
    <property type="match status" value="1"/>
</dbReference>
<evidence type="ECO:0000256" key="1">
    <source>
        <dbReference type="ARBA" id="ARBA00023015"/>
    </source>
</evidence>
<comment type="caution">
    <text evidence="5">The sequence shown here is derived from an EMBL/GenBank/DDBJ whole genome shotgun (WGS) entry which is preliminary data.</text>
</comment>
<dbReference type="InterPro" id="IPR018060">
    <property type="entry name" value="HTH_AraC"/>
</dbReference>
<evidence type="ECO:0000313" key="5">
    <source>
        <dbReference type="EMBL" id="MBA5763180.1"/>
    </source>
</evidence>
<evidence type="ECO:0000256" key="2">
    <source>
        <dbReference type="ARBA" id="ARBA00023125"/>
    </source>
</evidence>
<dbReference type="GO" id="GO:0043565">
    <property type="term" value="F:sequence-specific DNA binding"/>
    <property type="evidence" value="ECO:0007669"/>
    <property type="project" value="InterPro"/>
</dbReference>
<dbReference type="Gene3D" id="1.10.10.60">
    <property type="entry name" value="Homeodomain-like"/>
    <property type="match status" value="2"/>
</dbReference>
<dbReference type="PROSITE" id="PS01124">
    <property type="entry name" value="HTH_ARAC_FAMILY_2"/>
    <property type="match status" value="1"/>
</dbReference>
<dbReference type="GO" id="GO:0003700">
    <property type="term" value="F:DNA-binding transcription factor activity"/>
    <property type="evidence" value="ECO:0007669"/>
    <property type="project" value="InterPro"/>
</dbReference>
<evidence type="ECO:0000256" key="3">
    <source>
        <dbReference type="ARBA" id="ARBA00023163"/>
    </source>
</evidence>
<keyword evidence="2" id="KW-0238">DNA-binding</keyword>
<dbReference type="SUPFAM" id="SSF46689">
    <property type="entry name" value="Homeodomain-like"/>
    <property type="match status" value="1"/>
</dbReference>
<gene>
    <name evidence="5" type="ORF">H2O73_12530</name>
</gene>
<protein>
    <submittedName>
        <fullName evidence="5">Helix-turn-helix transcriptional regulator</fullName>
    </submittedName>
</protein>
<keyword evidence="6" id="KW-1185">Reference proteome</keyword>
<keyword evidence="1" id="KW-0805">Transcription regulation</keyword>
<keyword evidence="3" id="KW-0804">Transcription</keyword>
<dbReference type="Proteomes" id="UP000571701">
    <property type="component" value="Unassembled WGS sequence"/>
</dbReference>
<dbReference type="SMART" id="SM00342">
    <property type="entry name" value="HTH_ARAC"/>
    <property type="match status" value="1"/>
</dbReference>
<organism evidence="5 6">
    <name type="scientific">Vibrio marinisediminis</name>
    <dbReference type="NCBI Taxonomy" id="2758441"/>
    <lineage>
        <taxon>Bacteria</taxon>
        <taxon>Pseudomonadati</taxon>
        <taxon>Pseudomonadota</taxon>
        <taxon>Gammaproteobacteria</taxon>
        <taxon>Vibrionales</taxon>
        <taxon>Vibrionaceae</taxon>
        <taxon>Vibrio</taxon>
    </lineage>
</organism>
<reference evidence="5 6" key="1">
    <citation type="submission" date="2020-07" db="EMBL/GenBank/DDBJ databases">
        <title>Vibrio marinisediminis sp. nov., isolated from marine sediment.</title>
        <authorList>
            <person name="Ji X."/>
        </authorList>
    </citation>
    <scope>NUCLEOTIDE SEQUENCE [LARGE SCALE GENOMIC DNA]</scope>
    <source>
        <strain evidence="5 6">404</strain>
    </source>
</reference>
<feature type="domain" description="HTH araC/xylS-type" evidence="4">
    <location>
        <begin position="28"/>
        <end position="127"/>
    </location>
</feature>
<dbReference type="RefSeq" id="WP_182109197.1">
    <property type="nucleotide sequence ID" value="NZ_JACFYF010000007.1"/>
</dbReference>
<evidence type="ECO:0000313" key="6">
    <source>
        <dbReference type="Proteomes" id="UP000571701"/>
    </source>
</evidence>
<proteinExistence type="predicted"/>
<accession>A0A7W2IU40</accession>
<dbReference type="PANTHER" id="PTHR46796:SF13">
    <property type="entry name" value="HTH-TYPE TRANSCRIPTIONAL ACTIVATOR RHAS"/>
    <property type="match status" value="1"/>
</dbReference>